<evidence type="ECO:0000313" key="3">
    <source>
        <dbReference type="EMBL" id="CAL1395795.1"/>
    </source>
</evidence>
<dbReference type="Proteomes" id="UP001497516">
    <property type="component" value="Chromosome 6"/>
</dbReference>
<feature type="compositionally biased region" description="Low complexity" evidence="1">
    <location>
        <begin position="156"/>
        <end position="192"/>
    </location>
</feature>
<dbReference type="AlphaFoldDB" id="A0AAV2FEA3"/>
<name>A0AAV2FEA3_9ROSI</name>
<accession>A0AAV2FEA3</accession>
<gene>
    <name evidence="3" type="ORF">LTRI10_LOCUS36199</name>
</gene>
<feature type="domain" description="Retroviral polymerase SH3-like" evidence="2">
    <location>
        <begin position="42"/>
        <end position="103"/>
    </location>
</feature>
<organism evidence="3 4">
    <name type="scientific">Linum trigynum</name>
    <dbReference type="NCBI Taxonomy" id="586398"/>
    <lineage>
        <taxon>Eukaryota</taxon>
        <taxon>Viridiplantae</taxon>
        <taxon>Streptophyta</taxon>
        <taxon>Embryophyta</taxon>
        <taxon>Tracheophyta</taxon>
        <taxon>Spermatophyta</taxon>
        <taxon>Magnoliopsida</taxon>
        <taxon>eudicotyledons</taxon>
        <taxon>Gunneridae</taxon>
        <taxon>Pentapetalae</taxon>
        <taxon>rosids</taxon>
        <taxon>fabids</taxon>
        <taxon>Malpighiales</taxon>
        <taxon>Linaceae</taxon>
        <taxon>Linum</taxon>
    </lineage>
</organism>
<evidence type="ECO:0000313" key="4">
    <source>
        <dbReference type="Proteomes" id="UP001497516"/>
    </source>
</evidence>
<feature type="region of interest" description="Disordered" evidence="1">
    <location>
        <begin position="142"/>
        <end position="192"/>
    </location>
</feature>
<evidence type="ECO:0000259" key="2">
    <source>
        <dbReference type="Pfam" id="PF25597"/>
    </source>
</evidence>
<sequence>MHHHCCSYLINRMPLTSIKNQTPFEVLLSRTPKYDYLRTFGCLVYPKDTRSHLSKFAARGKPGIFVSYPAQQRGYRVFDIDSRMIYTSRDVFFLEKVFPFRNITPVSNSQPLQSSSSWLHHDDDDEQAYDTDLFDMVQAATASLDNSDVPNEPAQSPSSPSTEPGETSPTSSGSSSLDKTYSLSSDLSNPTS</sequence>
<proteinExistence type="predicted"/>
<dbReference type="InterPro" id="IPR057670">
    <property type="entry name" value="SH3_retrovirus"/>
</dbReference>
<evidence type="ECO:0000256" key="1">
    <source>
        <dbReference type="SAM" id="MobiDB-lite"/>
    </source>
</evidence>
<dbReference type="EMBL" id="OZ034819">
    <property type="protein sequence ID" value="CAL1395795.1"/>
    <property type="molecule type" value="Genomic_DNA"/>
</dbReference>
<keyword evidence="4" id="KW-1185">Reference proteome</keyword>
<reference evidence="3 4" key="1">
    <citation type="submission" date="2024-04" db="EMBL/GenBank/DDBJ databases">
        <authorList>
            <person name="Fracassetti M."/>
        </authorList>
    </citation>
    <scope>NUCLEOTIDE SEQUENCE [LARGE SCALE GENOMIC DNA]</scope>
</reference>
<dbReference type="Pfam" id="PF25597">
    <property type="entry name" value="SH3_retrovirus"/>
    <property type="match status" value="1"/>
</dbReference>
<protein>
    <recommendedName>
        <fullName evidence="2">Retroviral polymerase SH3-like domain-containing protein</fullName>
    </recommendedName>
</protein>
<feature type="compositionally biased region" description="Polar residues" evidence="1">
    <location>
        <begin position="142"/>
        <end position="155"/>
    </location>
</feature>